<evidence type="ECO:0000259" key="2">
    <source>
        <dbReference type="PROSITE" id="PS51154"/>
    </source>
</evidence>
<protein>
    <submittedName>
        <fullName evidence="3">Appr-1-p processing protein</fullName>
    </submittedName>
</protein>
<comment type="catalytic activity">
    <reaction evidence="1">
        <text>an N-(ADP-alpha-D-ribosyl)-thymidine in DNA + H2O = a thymidine in DNA + ADP-D-ribose</text>
        <dbReference type="Rhea" id="RHEA:71655"/>
        <dbReference type="Rhea" id="RHEA-COMP:13556"/>
        <dbReference type="Rhea" id="RHEA-COMP:18051"/>
        <dbReference type="ChEBI" id="CHEBI:15377"/>
        <dbReference type="ChEBI" id="CHEBI:57967"/>
        <dbReference type="ChEBI" id="CHEBI:137386"/>
        <dbReference type="ChEBI" id="CHEBI:191199"/>
    </reaction>
    <physiologicalReaction direction="left-to-right" evidence="1">
        <dbReference type="Rhea" id="RHEA:71656"/>
    </physiologicalReaction>
</comment>
<accession>A0A9X7ASR8</accession>
<dbReference type="Proteomes" id="UP000226106">
    <property type="component" value="Unassembled WGS sequence"/>
</dbReference>
<proteinExistence type="predicted"/>
<dbReference type="SUPFAM" id="SSF52949">
    <property type="entry name" value="Macro domain-like"/>
    <property type="match status" value="1"/>
</dbReference>
<dbReference type="Gene3D" id="3.40.220.10">
    <property type="entry name" value="Leucine Aminopeptidase, subunit E, domain 1"/>
    <property type="match status" value="1"/>
</dbReference>
<sequence length="160" mass="17962">MIEIVEGNLLDATEDAIVQQVNCQGVMGSGLAKQIRAKHPEVYKMYQAHCDGKNPQALLGDIQAIYLRDENSKPQDEYEFVVNIFGQLNYGRENVLYTNYDALRKGLVTLRDDASELGVSIAIPYNLGCGLANGDWDNVVYPMIQEIFKDYGVTIYKYKG</sequence>
<dbReference type="InterPro" id="IPR043472">
    <property type="entry name" value="Macro_dom-like"/>
</dbReference>
<dbReference type="Pfam" id="PF01661">
    <property type="entry name" value="Macro"/>
    <property type="match status" value="1"/>
</dbReference>
<reference evidence="3 4" key="1">
    <citation type="submission" date="2017-09" db="EMBL/GenBank/DDBJ databases">
        <title>Large-scale bioinformatics analysis of Bacillus genomes uncovers conserved roles of natural products in bacterial physiology.</title>
        <authorList>
            <consortium name="Agbiome Team Llc"/>
            <person name="Bleich R.M."/>
            <person name="Grubbs K.J."/>
            <person name="Santa Maria K.C."/>
            <person name="Allen S.E."/>
            <person name="Farag S."/>
            <person name="Shank E.A."/>
            <person name="Bowers A."/>
        </authorList>
    </citation>
    <scope>NUCLEOTIDE SEQUENCE [LARGE SCALE GENOMIC DNA]</scope>
    <source>
        <strain evidence="3 4">AFS065400</strain>
    </source>
</reference>
<gene>
    <name evidence="3" type="ORF">COK72_02440</name>
</gene>
<dbReference type="PANTHER" id="PTHR12521">
    <property type="entry name" value="PROTEIN C6ORF130"/>
    <property type="match status" value="1"/>
</dbReference>
<dbReference type="GO" id="GO:0140291">
    <property type="term" value="P:peptidyl-glutamate ADP-deribosylation"/>
    <property type="evidence" value="ECO:0007669"/>
    <property type="project" value="TreeGrafter"/>
</dbReference>
<evidence type="ECO:0000256" key="1">
    <source>
        <dbReference type="ARBA" id="ARBA00035885"/>
    </source>
</evidence>
<name>A0A9X7ASR8_BACTU</name>
<dbReference type="InterPro" id="IPR002589">
    <property type="entry name" value="Macro_dom"/>
</dbReference>
<organism evidence="3 4">
    <name type="scientific">Bacillus thuringiensis</name>
    <dbReference type="NCBI Taxonomy" id="1428"/>
    <lineage>
        <taxon>Bacteria</taxon>
        <taxon>Bacillati</taxon>
        <taxon>Bacillota</taxon>
        <taxon>Bacilli</taxon>
        <taxon>Bacillales</taxon>
        <taxon>Bacillaceae</taxon>
        <taxon>Bacillus</taxon>
        <taxon>Bacillus cereus group</taxon>
    </lineage>
</organism>
<dbReference type="PANTHER" id="PTHR12521:SF0">
    <property type="entry name" value="ADP-RIBOSE GLYCOHYDROLASE OARD1"/>
    <property type="match status" value="1"/>
</dbReference>
<dbReference type="InterPro" id="IPR050892">
    <property type="entry name" value="ADP-ribose_metab_enzymes"/>
</dbReference>
<dbReference type="AlphaFoldDB" id="A0A9X7ASR8"/>
<dbReference type="PROSITE" id="PS51154">
    <property type="entry name" value="MACRO"/>
    <property type="match status" value="1"/>
</dbReference>
<dbReference type="EMBL" id="NVCO01000007">
    <property type="protein sequence ID" value="PFT50887.1"/>
    <property type="molecule type" value="Genomic_DNA"/>
</dbReference>
<evidence type="ECO:0000313" key="4">
    <source>
        <dbReference type="Proteomes" id="UP000226106"/>
    </source>
</evidence>
<feature type="domain" description="Macro" evidence="2">
    <location>
        <begin position="1"/>
        <end position="160"/>
    </location>
</feature>
<comment type="caution">
    <text evidence="3">The sequence shown here is derived from an EMBL/GenBank/DDBJ whole genome shotgun (WGS) entry which is preliminary data.</text>
</comment>
<evidence type="ECO:0000313" key="3">
    <source>
        <dbReference type="EMBL" id="PFT50887.1"/>
    </source>
</evidence>